<evidence type="ECO:0000313" key="8">
    <source>
        <dbReference type="Proteomes" id="UP001139006"/>
    </source>
</evidence>
<evidence type="ECO:0000256" key="4">
    <source>
        <dbReference type="ARBA" id="ARBA00022989"/>
    </source>
</evidence>
<dbReference type="Pfam" id="PF03706">
    <property type="entry name" value="LPG_synthase_TM"/>
    <property type="match status" value="1"/>
</dbReference>
<keyword evidence="6" id="KW-0046">Antibiotic resistance</keyword>
<dbReference type="GO" id="GO:0050071">
    <property type="term" value="F:phosphatidylglycerol lysyltransferase activity"/>
    <property type="evidence" value="ECO:0007669"/>
    <property type="project" value="UniProtKB-EC"/>
</dbReference>
<comment type="catalytic activity">
    <reaction evidence="6">
        <text>L-lysyl-tRNA(Lys) + a 1,2-diacyl-sn-glycero-3-phospho-(1'-sn-glycerol) = a 1,2-diacyl-sn-glycero-3-phospho-1'-(3'-O-L-lysyl)-sn-glycerol + tRNA(Lys)</text>
        <dbReference type="Rhea" id="RHEA:10668"/>
        <dbReference type="Rhea" id="RHEA-COMP:9696"/>
        <dbReference type="Rhea" id="RHEA-COMP:9697"/>
        <dbReference type="ChEBI" id="CHEBI:64716"/>
        <dbReference type="ChEBI" id="CHEBI:75792"/>
        <dbReference type="ChEBI" id="CHEBI:78442"/>
        <dbReference type="ChEBI" id="CHEBI:78529"/>
        <dbReference type="EC" id="2.3.2.3"/>
    </reaction>
</comment>
<feature type="transmembrane region" description="Helical" evidence="6">
    <location>
        <begin position="124"/>
        <end position="146"/>
    </location>
</feature>
<dbReference type="Proteomes" id="UP001139006">
    <property type="component" value="Unassembled WGS sequence"/>
</dbReference>
<keyword evidence="6" id="KW-0443">Lipid metabolism</keyword>
<dbReference type="GO" id="GO:0046677">
    <property type="term" value="P:response to antibiotic"/>
    <property type="evidence" value="ECO:0007669"/>
    <property type="project" value="UniProtKB-KW"/>
</dbReference>
<dbReference type="GO" id="GO:0005886">
    <property type="term" value="C:plasma membrane"/>
    <property type="evidence" value="ECO:0007669"/>
    <property type="project" value="UniProtKB-SubCell"/>
</dbReference>
<reference evidence="7 8" key="1">
    <citation type="journal article" date="2023" name="Int. J. Syst. Evol. Microbiol.">
        <title>Ligilactobacillus ubinensis sp. nov., a novel species isolated from the wild ferment of a durian fruit (Durio zibethinus).</title>
        <authorList>
            <person name="Heng Y.C."/>
            <person name="Menon N."/>
            <person name="Chen B."/>
            <person name="Loo B.Z.L."/>
            <person name="Wong G.W.J."/>
            <person name="Lim A.C.H."/>
            <person name="Silvaraju S."/>
            <person name="Kittelmann S."/>
        </authorList>
    </citation>
    <scope>NUCLEOTIDE SEQUENCE [LARGE SCALE GENOMIC DNA]</scope>
    <source>
        <strain evidence="7 8">WILCCON 0076</strain>
    </source>
</reference>
<evidence type="ECO:0000256" key="6">
    <source>
        <dbReference type="RuleBase" id="RU363042"/>
    </source>
</evidence>
<comment type="subcellular location">
    <subcellularLocation>
        <location evidence="1 6">Cell membrane</location>
        <topology evidence="1 6">Multi-pass membrane protein</topology>
    </subcellularLocation>
</comment>
<dbReference type="PANTHER" id="PTHR37693">
    <property type="entry name" value="PHOSPHATIDYLGLYCEROL LYSYLTRANSFERASE"/>
    <property type="match status" value="1"/>
</dbReference>
<evidence type="ECO:0000256" key="1">
    <source>
        <dbReference type="ARBA" id="ARBA00004651"/>
    </source>
</evidence>
<keyword evidence="4 6" id="KW-1133">Transmembrane helix</keyword>
<dbReference type="EC" id="2.3.2.3" evidence="6"/>
<proteinExistence type="inferred from homology"/>
<evidence type="ECO:0000256" key="3">
    <source>
        <dbReference type="ARBA" id="ARBA00022692"/>
    </source>
</evidence>
<keyword evidence="6" id="KW-0808">Transferase</keyword>
<feature type="transmembrane region" description="Helical" evidence="6">
    <location>
        <begin position="152"/>
        <end position="178"/>
    </location>
</feature>
<comment type="function">
    <text evidence="6">Catalyzes the transfer of a lysyl group from L-lysyl-tRNA(Lys) to membrane-bound phosphatidylglycerol (PG), which produces lysylphosphatidylglycerol (LPG), a major component of the bacterial membrane with a positive net charge. LPG synthesis contributes to bacterial virulence as it is involved in the resistance mechanism against cationic antimicrobial peptides (CAMP) produces by the host's immune system (defensins, cathelicidins) and by the competing microorganisms.</text>
</comment>
<accession>A0A9X2FMN6</accession>
<keyword evidence="3 6" id="KW-0812">Transmembrane</keyword>
<sequence>MSRKNKLVLCAMLFLGVIIFWFSVRGVSFRSLMGDISNLKWQWIVVALLCMCISLFFEAIIVKKLIRQQIPHYHILDALRVPLVEQLFNGITPFSTGGQPAQLIALMQSGVDAGRATSSMLMKFIIYQAMIVVNFIICLLIGFHYIADKIHLMAWLLVFGFLIHFMVIISLIMIMFWYDFTKKIVKIVLLPVKKFSRKEGRYEQLEETVNEKIDSFYQESLSLKANKRIILEMCLLTLVQLFFYYIIPYFILVALGESGVNIILVTTLNVLIVMVVSLFPVPGGAGGAEYSFSVVFSTFITQNSKLVLAMIIWRIITYYFGMFSGMVALVIKPIATKLKSK</sequence>
<keyword evidence="5 6" id="KW-0472">Membrane</keyword>
<dbReference type="RefSeq" id="WP_253362080.1">
    <property type="nucleotide sequence ID" value="NZ_JAIULA010000030.1"/>
</dbReference>
<organism evidence="7 8">
    <name type="scientific">Ligilactobacillus ubinensis</name>
    <dbReference type="NCBI Taxonomy" id="2876789"/>
    <lineage>
        <taxon>Bacteria</taxon>
        <taxon>Bacillati</taxon>
        <taxon>Bacillota</taxon>
        <taxon>Bacilli</taxon>
        <taxon>Lactobacillales</taxon>
        <taxon>Lactobacillaceae</taxon>
        <taxon>Ligilactobacillus</taxon>
    </lineage>
</organism>
<feature type="transmembrane region" description="Helical" evidence="6">
    <location>
        <begin position="42"/>
        <end position="62"/>
    </location>
</feature>
<gene>
    <name evidence="6" type="primary">mprF</name>
    <name evidence="7" type="ORF">LB941_11320</name>
</gene>
<keyword evidence="2" id="KW-1003">Cell membrane</keyword>
<dbReference type="InterPro" id="IPR022791">
    <property type="entry name" value="L-PG_synthase/AglD"/>
</dbReference>
<name>A0A9X2FMN6_9LACO</name>
<evidence type="ECO:0000313" key="7">
    <source>
        <dbReference type="EMBL" id="MCP0887920.1"/>
    </source>
</evidence>
<keyword evidence="8" id="KW-1185">Reference proteome</keyword>
<protein>
    <recommendedName>
        <fullName evidence="6">Phosphatidylglycerol lysyltransferase</fullName>
        <ecNumber evidence="6">2.3.2.3</ecNumber>
    </recommendedName>
    <alternativeName>
        <fullName evidence="6">Lysylphosphatidylglycerol synthase</fullName>
    </alternativeName>
</protein>
<feature type="transmembrane region" description="Helical" evidence="6">
    <location>
        <begin position="229"/>
        <end position="252"/>
    </location>
</feature>
<comment type="caution">
    <text evidence="7">The sequence shown here is derived from an EMBL/GenBank/DDBJ whole genome shotgun (WGS) entry which is preliminary data.</text>
</comment>
<dbReference type="AlphaFoldDB" id="A0A9X2FMN6"/>
<evidence type="ECO:0000256" key="5">
    <source>
        <dbReference type="ARBA" id="ARBA00023136"/>
    </source>
</evidence>
<dbReference type="NCBIfam" id="TIGR00374">
    <property type="entry name" value="flippase-like domain"/>
    <property type="match status" value="1"/>
</dbReference>
<dbReference type="PANTHER" id="PTHR37693:SF1">
    <property type="entry name" value="INTEGRAL MEMBRANE PROTEIN"/>
    <property type="match status" value="1"/>
</dbReference>
<dbReference type="GO" id="GO:0006629">
    <property type="term" value="P:lipid metabolic process"/>
    <property type="evidence" value="ECO:0007669"/>
    <property type="project" value="UniProtKB-KW"/>
</dbReference>
<dbReference type="EMBL" id="JAIULA010000030">
    <property type="protein sequence ID" value="MCP0887920.1"/>
    <property type="molecule type" value="Genomic_DNA"/>
</dbReference>
<evidence type="ECO:0000256" key="2">
    <source>
        <dbReference type="ARBA" id="ARBA00022475"/>
    </source>
</evidence>
<comment type="similarity">
    <text evidence="6">Belongs to the LPG synthase family.</text>
</comment>